<dbReference type="Proteomes" id="UP000247715">
    <property type="component" value="Unassembled WGS sequence"/>
</dbReference>
<evidence type="ECO:0000256" key="1">
    <source>
        <dbReference type="ARBA" id="ARBA00022490"/>
    </source>
</evidence>
<dbReference type="CDD" id="cd10434">
    <property type="entry name" value="GIY-YIG_UvrC_Cho"/>
    <property type="match status" value="1"/>
</dbReference>
<protein>
    <submittedName>
        <fullName evidence="9">Excinuclease ABC subunit C</fullName>
    </submittedName>
</protein>
<evidence type="ECO:0000259" key="8">
    <source>
        <dbReference type="PROSITE" id="PS50165"/>
    </source>
</evidence>
<dbReference type="InterPro" id="IPR047296">
    <property type="entry name" value="GIY-YIG_UvrC_Cho"/>
</dbReference>
<dbReference type="GO" id="GO:0009380">
    <property type="term" value="C:excinuclease repair complex"/>
    <property type="evidence" value="ECO:0007669"/>
    <property type="project" value="TreeGrafter"/>
</dbReference>
<feature type="domain" description="UvrC family homology region profile" evidence="8">
    <location>
        <begin position="261"/>
        <end position="443"/>
    </location>
</feature>
<dbReference type="InterPro" id="IPR050066">
    <property type="entry name" value="UvrABC_protein_C"/>
</dbReference>
<dbReference type="Pfam" id="PF01541">
    <property type="entry name" value="GIY-YIG"/>
    <property type="match status" value="1"/>
</dbReference>
<dbReference type="InterPro" id="IPR001162">
    <property type="entry name" value="UvrC_RNase_H_dom"/>
</dbReference>
<dbReference type="PANTHER" id="PTHR30562:SF1">
    <property type="entry name" value="UVRABC SYSTEM PROTEIN C"/>
    <property type="match status" value="1"/>
</dbReference>
<dbReference type="Gene3D" id="3.40.1440.10">
    <property type="entry name" value="GIY-YIG endonuclease"/>
    <property type="match status" value="1"/>
</dbReference>
<dbReference type="SMART" id="SM00465">
    <property type="entry name" value="GIYc"/>
    <property type="match status" value="1"/>
</dbReference>
<accession>A0A318U5A3</accession>
<dbReference type="RefSeq" id="WP_110858200.1">
    <property type="nucleotide sequence ID" value="NZ_LS991949.1"/>
</dbReference>
<evidence type="ECO:0000256" key="2">
    <source>
        <dbReference type="ARBA" id="ARBA00022763"/>
    </source>
</evidence>
<name>A0A318U5A3_9BACT</name>
<gene>
    <name evidence="9" type="ORF">BCF88_10347</name>
</gene>
<evidence type="ECO:0000313" key="9">
    <source>
        <dbReference type="EMBL" id="PYF43620.1"/>
    </source>
</evidence>
<keyword evidence="3" id="KW-0228">DNA excision</keyword>
<sequence>MIDKELIKNISTKPGVYFWKDKDDNIIYVGKAKNLKARMKQYFDPNMKNSYKTQKMLEETSSFETFVFETETEALIFERSCIAKYKPKCNVVLPTQATFPYICVEKNKNNLQISLKNKYKKNPNAIYYGPLVKGKEYKELIKYLIHLLKSKDGLIINKMSEEEVNNAFLKAKKILKFDTDFKNQLQNKIHFWVENMEYLLAKQYKQIYELIYNKQNQQNLVLKTSKDLDVFGFYVTKDKIFISILHYRAANLINKSDFWFNLNSLLEDFISHFIEEYYAKNFIPEHIILPSEYQNLFINEELKKHLVFKNNKIYQNMLDIAYENAKNDLENKIAKLEKDNQLEQTIEKLSKILEHDANKFVIFDNSFMANTNEIVGAAFLYENGKLLKNHSRSFILKKEKGNEADLYYMYQNAYKFLKNNSDLVNIIFVDGGIYQIKSIERALFELEINKPVFGLIKNNKHSFATLINDQNQQIEINDFDVFNFLTKIQFQVDKYAKNWFNKRHFKSIVNNSLENIEGIGKKTINKLLEHFLTYENIYLASQDELEKIVSKKIAKKIKQLT</sequence>
<keyword evidence="2" id="KW-0227">DNA damage</keyword>
<dbReference type="GO" id="GO:0006289">
    <property type="term" value="P:nucleotide-excision repair"/>
    <property type="evidence" value="ECO:0007669"/>
    <property type="project" value="InterPro"/>
</dbReference>
<dbReference type="SUPFAM" id="SSF47781">
    <property type="entry name" value="RuvA domain 2-like"/>
    <property type="match status" value="1"/>
</dbReference>
<comment type="caution">
    <text evidence="9">The sequence shown here is derived from an EMBL/GenBank/DDBJ whole genome shotgun (WGS) entry which is preliminary data.</text>
</comment>
<dbReference type="Pfam" id="PF08459">
    <property type="entry name" value="UvrC_RNaseH_dom"/>
    <property type="match status" value="1"/>
</dbReference>
<keyword evidence="1" id="KW-0963">Cytoplasm</keyword>
<evidence type="ECO:0000256" key="5">
    <source>
        <dbReference type="ARBA" id="ARBA00023204"/>
    </source>
</evidence>
<dbReference type="Gene3D" id="1.10.150.20">
    <property type="entry name" value="5' to 3' exonuclease, C-terminal subdomain"/>
    <property type="match status" value="1"/>
</dbReference>
<feature type="domain" description="GIY-YIG" evidence="7">
    <location>
        <begin position="12"/>
        <end position="91"/>
    </location>
</feature>
<feature type="coiled-coil region" evidence="6">
    <location>
        <begin position="319"/>
        <end position="346"/>
    </location>
</feature>
<dbReference type="PROSITE" id="PS50164">
    <property type="entry name" value="GIY_YIG"/>
    <property type="match status" value="1"/>
</dbReference>
<dbReference type="PANTHER" id="PTHR30562">
    <property type="entry name" value="UVRC/OXIDOREDUCTASE"/>
    <property type="match status" value="1"/>
</dbReference>
<dbReference type="InterPro" id="IPR038476">
    <property type="entry name" value="UvrC_RNase_H_dom_sf"/>
</dbReference>
<dbReference type="Pfam" id="PF22920">
    <property type="entry name" value="UvrC_RNaseH"/>
    <property type="match status" value="1"/>
</dbReference>
<dbReference type="AlphaFoldDB" id="A0A318U5A3"/>
<organism evidence="9 10">
    <name type="scientific">Metamycoplasma alkalescens</name>
    <dbReference type="NCBI Taxonomy" id="45363"/>
    <lineage>
        <taxon>Bacteria</taxon>
        <taxon>Bacillati</taxon>
        <taxon>Mycoplasmatota</taxon>
        <taxon>Mycoplasmoidales</taxon>
        <taxon>Metamycoplasmataceae</taxon>
        <taxon>Metamycoplasma</taxon>
    </lineage>
</organism>
<dbReference type="GO" id="GO:0009381">
    <property type="term" value="F:excinuclease ABC activity"/>
    <property type="evidence" value="ECO:0007669"/>
    <property type="project" value="InterPro"/>
</dbReference>
<keyword evidence="6" id="KW-0175">Coiled coil</keyword>
<dbReference type="EMBL" id="QKLP01000003">
    <property type="protein sequence ID" value="PYF43620.1"/>
    <property type="molecule type" value="Genomic_DNA"/>
</dbReference>
<evidence type="ECO:0000259" key="7">
    <source>
        <dbReference type="PROSITE" id="PS50164"/>
    </source>
</evidence>
<evidence type="ECO:0000256" key="3">
    <source>
        <dbReference type="ARBA" id="ARBA00022769"/>
    </source>
</evidence>
<keyword evidence="4" id="KW-0267">Excision nuclease</keyword>
<keyword evidence="5" id="KW-0234">DNA repair</keyword>
<evidence type="ECO:0000313" key="10">
    <source>
        <dbReference type="Proteomes" id="UP000247715"/>
    </source>
</evidence>
<reference evidence="9 10" key="1">
    <citation type="submission" date="2018-06" db="EMBL/GenBank/DDBJ databases">
        <title>Genomic Encyclopedia of Archaeal and Bacterial Type Strains, Phase II (KMG-II): from individual species to whole genera.</title>
        <authorList>
            <person name="Goeker M."/>
        </authorList>
    </citation>
    <scope>NUCLEOTIDE SEQUENCE [LARGE SCALE GENOMIC DNA]</scope>
    <source>
        <strain evidence="9 10">ATCC 29103</strain>
    </source>
</reference>
<dbReference type="InterPro" id="IPR035901">
    <property type="entry name" value="GIY-YIG_endonuc_sf"/>
</dbReference>
<dbReference type="Pfam" id="PF14520">
    <property type="entry name" value="HHH_5"/>
    <property type="match status" value="1"/>
</dbReference>
<dbReference type="PROSITE" id="PS50165">
    <property type="entry name" value="UVRC"/>
    <property type="match status" value="1"/>
</dbReference>
<evidence type="ECO:0000256" key="4">
    <source>
        <dbReference type="ARBA" id="ARBA00022881"/>
    </source>
</evidence>
<evidence type="ECO:0000256" key="6">
    <source>
        <dbReference type="SAM" id="Coils"/>
    </source>
</evidence>
<dbReference type="InterPro" id="IPR010994">
    <property type="entry name" value="RuvA_2-like"/>
</dbReference>
<proteinExistence type="predicted"/>
<dbReference type="InterPro" id="IPR000305">
    <property type="entry name" value="GIY-YIG_endonuc"/>
</dbReference>
<dbReference type="FunFam" id="3.40.1440.10:FF:000001">
    <property type="entry name" value="UvrABC system protein C"/>
    <property type="match status" value="1"/>
</dbReference>
<dbReference type="Gene3D" id="3.30.420.340">
    <property type="entry name" value="UvrC, RNAse H endonuclease domain"/>
    <property type="match status" value="1"/>
</dbReference>
<dbReference type="SUPFAM" id="SSF82771">
    <property type="entry name" value="GIY-YIG endonuclease"/>
    <property type="match status" value="1"/>
</dbReference>